<accession>A0A3D8SGP6</accession>
<keyword evidence="3" id="KW-1185">Reference proteome</keyword>
<dbReference type="OrthoDB" id="10315892at2759"/>
<evidence type="ECO:0000313" key="3">
    <source>
        <dbReference type="Proteomes" id="UP000256328"/>
    </source>
</evidence>
<name>A0A3D8SGP6_9HELO</name>
<gene>
    <name evidence="2" type="ORF">BP5796_03767</name>
</gene>
<reference evidence="2 3" key="1">
    <citation type="journal article" date="2018" name="IMA Fungus">
        <title>IMA Genome-F 9: Draft genome sequence of Annulohypoxylon stygium, Aspergillus mulundensis, Berkeleyomyces basicola (syn. Thielaviopsis basicola), Ceratocystis smalleyi, two Cercospora beticola strains, Coleophoma cylindrospora, Fusarium fracticaudum, Phialophora cf. hyalina, and Morchella septimelata.</title>
        <authorList>
            <person name="Wingfield B.D."/>
            <person name="Bills G.F."/>
            <person name="Dong Y."/>
            <person name="Huang W."/>
            <person name="Nel W.J."/>
            <person name="Swalarsk-Parry B.S."/>
            <person name="Vaghefi N."/>
            <person name="Wilken P.M."/>
            <person name="An Z."/>
            <person name="de Beer Z.W."/>
            <person name="De Vos L."/>
            <person name="Chen L."/>
            <person name="Duong T.A."/>
            <person name="Gao Y."/>
            <person name="Hammerbacher A."/>
            <person name="Kikkert J.R."/>
            <person name="Li Y."/>
            <person name="Li H."/>
            <person name="Li K."/>
            <person name="Li Q."/>
            <person name="Liu X."/>
            <person name="Ma X."/>
            <person name="Naidoo K."/>
            <person name="Pethybridge S.J."/>
            <person name="Sun J."/>
            <person name="Steenkamp E.T."/>
            <person name="van der Nest M.A."/>
            <person name="van Wyk S."/>
            <person name="Wingfield M.J."/>
            <person name="Xiong C."/>
            <person name="Yue Q."/>
            <person name="Zhang X."/>
        </authorList>
    </citation>
    <scope>NUCLEOTIDE SEQUENCE [LARGE SCALE GENOMIC DNA]</scope>
    <source>
        <strain evidence="2 3">BP5796</strain>
    </source>
</reference>
<protein>
    <submittedName>
        <fullName evidence="2">Uncharacterized protein</fullName>
    </submittedName>
</protein>
<comment type="caution">
    <text evidence="2">The sequence shown here is derived from an EMBL/GenBank/DDBJ whole genome shotgun (WGS) entry which is preliminary data.</text>
</comment>
<dbReference type="EMBL" id="PDLN01000005">
    <property type="protein sequence ID" value="RDW85442.1"/>
    <property type="molecule type" value="Genomic_DNA"/>
</dbReference>
<feature type="compositionally biased region" description="Low complexity" evidence="1">
    <location>
        <begin position="43"/>
        <end position="53"/>
    </location>
</feature>
<dbReference type="AlphaFoldDB" id="A0A3D8SGP6"/>
<proteinExistence type="predicted"/>
<organism evidence="2 3">
    <name type="scientific">Coleophoma crateriformis</name>
    <dbReference type="NCBI Taxonomy" id="565419"/>
    <lineage>
        <taxon>Eukaryota</taxon>
        <taxon>Fungi</taxon>
        <taxon>Dikarya</taxon>
        <taxon>Ascomycota</taxon>
        <taxon>Pezizomycotina</taxon>
        <taxon>Leotiomycetes</taxon>
        <taxon>Helotiales</taxon>
        <taxon>Dermateaceae</taxon>
        <taxon>Coleophoma</taxon>
    </lineage>
</organism>
<evidence type="ECO:0000313" key="2">
    <source>
        <dbReference type="EMBL" id="RDW85442.1"/>
    </source>
</evidence>
<evidence type="ECO:0000256" key="1">
    <source>
        <dbReference type="SAM" id="MobiDB-lite"/>
    </source>
</evidence>
<feature type="region of interest" description="Disordered" evidence="1">
    <location>
        <begin position="1"/>
        <end position="78"/>
    </location>
</feature>
<sequence>MEPGKWHPQDTQSWQEILSMANPNDLFEPIDPRLIADMTRQPSSIGSSSSGGSKDIDKEPTFNSTPPTKAARSGNEPTIPIFFEEHEQFYQTPEHESANLSWNFDQGMENNISSQLSYINSNPGWQNDINISRACISQHYI</sequence>
<dbReference type="Proteomes" id="UP000256328">
    <property type="component" value="Unassembled WGS sequence"/>
</dbReference>